<dbReference type="InterPro" id="IPR001807">
    <property type="entry name" value="ClC"/>
</dbReference>
<evidence type="ECO:0000256" key="1">
    <source>
        <dbReference type="ARBA" id="ARBA00004141"/>
    </source>
</evidence>
<evidence type="ECO:0000313" key="15">
    <source>
        <dbReference type="EMBL" id="QDZ21651.1"/>
    </source>
</evidence>
<keyword evidence="6 12" id="KW-1133">Transmembrane helix</keyword>
<dbReference type="Gene3D" id="3.10.580.10">
    <property type="entry name" value="CBS-domain"/>
    <property type="match status" value="2"/>
</dbReference>
<dbReference type="CDD" id="cd04591">
    <property type="entry name" value="CBS_pair_voltage-gated_CLC_euk_bac"/>
    <property type="match status" value="1"/>
</dbReference>
<feature type="transmembrane region" description="Helical" evidence="12">
    <location>
        <begin position="341"/>
        <end position="365"/>
    </location>
</feature>
<evidence type="ECO:0000313" key="16">
    <source>
        <dbReference type="Proteomes" id="UP000316726"/>
    </source>
</evidence>
<evidence type="ECO:0000256" key="3">
    <source>
        <dbReference type="ARBA" id="ARBA00022448"/>
    </source>
</evidence>
<dbReference type="InterPro" id="IPR000644">
    <property type="entry name" value="CBS_dom"/>
</dbReference>
<keyword evidence="7 12" id="KW-0406">Ion transport</keyword>
<dbReference type="SUPFAM" id="SSF81340">
    <property type="entry name" value="Clc chloride channel"/>
    <property type="match status" value="1"/>
</dbReference>
<feature type="transmembrane region" description="Helical" evidence="12">
    <location>
        <begin position="184"/>
        <end position="205"/>
    </location>
</feature>
<dbReference type="OrthoDB" id="428525at2759"/>
<feature type="transmembrane region" description="Helical" evidence="12">
    <location>
        <begin position="608"/>
        <end position="625"/>
    </location>
</feature>
<dbReference type="GO" id="GO:0005254">
    <property type="term" value="F:chloride channel activity"/>
    <property type="evidence" value="ECO:0007669"/>
    <property type="project" value="UniProtKB-UniRule"/>
</dbReference>
<keyword evidence="4 12" id="KW-0812">Transmembrane</keyword>
<dbReference type="Pfam" id="PF00571">
    <property type="entry name" value="CBS"/>
    <property type="match status" value="2"/>
</dbReference>
<evidence type="ECO:0000256" key="9">
    <source>
        <dbReference type="ARBA" id="ARBA00023136"/>
    </source>
</evidence>
<feature type="transmembrane region" description="Helical" evidence="12">
    <location>
        <begin position="430"/>
        <end position="451"/>
    </location>
</feature>
<dbReference type="PROSITE" id="PS51371">
    <property type="entry name" value="CBS"/>
    <property type="match status" value="2"/>
</dbReference>
<dbReference type="AlphaFoldDB" id="A0A5B8MMZ2"/>
<reference evidence="15 16" key="1">
    <citation type="submission" date="2018-07" db="EMBL/GenBank/DDBJ databases">
        <title>The complete nuclear genome of the prasinophyte Chloropicon primus (CCMP1205).</title>
        <authorList>
            <person name="Pombert J.-F."/>
            <person name="Otis C."/>
            <person name="Turmel M."/>
            <person name="Lemieux C."/>
        </authorList>
    </citation>
    <scope>NUCLEOTIDE SEQUENCE [LARGE SCALE GENOMIC DNA]</scope>
    <source>
        <strain evidence="15 16">CCMP1205</strain>
    </source>
</reference>
<dbReference type="InterPro" id="IPR014743">
    <property type="entry name" value="Cl-channel_core"/>
</dbReference>
<proteinExistence type="inferred from homology"/>
<dbReference type="GO" id="GO:0016020">
    <property type="term" value="C:membrane"/>
    <property type="evidence" value="ECO:0007669"/>
    <property type="project" value="UniProtKB-SubCell"/>
</dbReference>
<protein>
    <recommendedName>
        <fullName evidence="12">Chloride channel protein</fullName>
    </recommendedName>
</protein>
<dbReference type="PANTHER" id="PTHR11689:SF161">
    <property type="entry name" value="CHLORIDE CHANNEL PROTEIN"/>
    <property type="match status" value="1"/>
</dbReference>
<feature type="transmembrane region" description="Helical" evidence="12">
    <location>
        <begin position="576"/>
        <end position="601"/>
    </location>
</feature>
<gene>
    <name evidence="15" type="ORF">A3770_06p41690</name>
</gene>
<feature type="transmembrane region" description="Helical" evidence="12">
    <location>
        <begin position="544"/>
        <end position="564"/>
    </location>
</feature>
<feature type="transmembrane region" description="Helical" evidence="12">
    <location>
        <begin position="306"/>
        <end position="329"/>
    </location>
</feature>
<dbReference type="InterPro" id="IPR051280">
    <property type="entry name" value="Cl-channel/antiporter"/>
</dbReference>
<evidence type="ECO:0000256" key="6">
    <source>
        <dbReference type="ARBA" id="ARBA00022989"/>
    </source>
</evidence>
<dbReference type="Proteomes" id="UP000316726">
    <property type="component" value="Chromosome 6"/>
</dbReference>
<dbReference type="PRINTS" id="PR00762">
    <property type="entry name" value="CLCHANNEL"/>
</dbReference>
<feature type="compositionally biased region" description="Basic and acidic residues" evidence="13">
    <location>
        <begin position="1"/>
        <end position="14"/>
    </location>
</feature>
<feature type="region of interest" description="Disordered" evidence="13">
    <location>
        <begin position="1"/>
        <end position="32"/>
    </location>
</feature>
<dbReference type="SUPFAM" id="SSF54631">
    <property type="entry name" value="CBS-domain pair"/>
    <property type="match status" value="1"/>
</dbReference>
<feature type="transmembrane region" description="Helical" evidence="12">
    <location>
        <begin position="105"/>
        <end position="126"/>
    </location>
</feature>
<feature type="domain" description="CBS" evidence="14">
    <location>
        <begin position="812"/>
        <end position="870"/>
    </location>
</feature>
<organism evidence="15 16">
    <name type="scientific">Chloropicon primus</name>
    <dbReference type="NCBI Taxonomy" id="1764295"/>
    <lineage>
        <taxon>Eukaryota</taxon>
        <taxon>Viridiplantae</taxon>
        <taxon>Chlorophyta</taxon>
        <taxon>Chloropicophyceae</taxon>
        <taxon>Chloropicales</taxon>
        <taxon>Chloropicaceae</taxon>
        <taxon>Chloropicon</taxon>
    </lineage>
</organism>
<feature type="domain" description="CBS" evidence="14">
    <location>
        <begin position="664"/>
        <end position="727"/>
    </location>
</feature>
<evidence type="ECO:0000256" key="13">
    <source>
        <dbReference type="SAM" id="MobiDB-lite"/>
    </source>
</evidence>
<sequence length="887" mass="98403">MERSVMREPLLDGQREEDEERETLNPLSSSERWNSNFEGFPASSNIMLPEKIHIFPTSYNSSIKTKQMHAGESLDFETIHSEVRLLNSTRKLVHKKFYGYTGTTLVKYLVTIGTGLFTGACAYAIAQSSSWLIDKRVELASNALERDDLSHLARLLYGYGMHAAFSMSLVIVPGLLVQFFTPQAVGAGVSLVMAYLNGNHIPYLLHYHVMATKILGTICACASGLPLGPEGPMVQIGASVGSTLTYCGCVESASGCCLCDRRRSKRSFLKSSRFDLKSSRTKRRENKVETFCEQIKLQDDADHREIISAGAAAGLAAAFGSPIGGVMFSWEEASSFWSRKVTWRCFLCTAIAVLTLALLRGSASIGLLSFPDFSSSHHPDMHMEFVWNFPFLTLTAIAAGLIGAFFNHLRGVFGKIRPRVTSPLYRMIELLLTTASCIGVMYMLSCLAGSWGGCIDKPKSWPDDFGMKFLCKEEGQINDLYTLFFSNPDEVIDRIFGAGNDECSDTVTRSLQFRCTFTLTSLALHSLTYLLFMSYAAGLAIPGGLFMPCIMVGASFGLLVGAILEKLLPTFHIVPSMYALVGGTAVLGGVFRASISLVVIVVEGTRQINFIFQVILAVVMSNWVAHNIHSEGVYESDLEKNGTVSFLRSEPSKQLHVMSAEQIMSQTVATVHEVESVDRLLHLLKYTRHNGFPVISKDTERLEGLILRSQIIVMLHRRAFCGRNGKLLEAEEETEELQNALDHEMQTFHQRQGLWERHAWSEKESLQKLEIEGEIMHGINESLRSLAQYPDVNGPNSEPPGARLFLNFRPYMNMAPLSVRRECSASRAHSLFTAMGLRHLCVVNGENKVVGVITRKDLDHASGSGWWRQNRLGSVNALQPVSGYREL</sequence>
<feature type="transmembrane region" description="Helical" evidence="12">
    <location>
        <begin position="385"/>
        <end position="409"/>
    </location>
</feature>
<evidence type="ECO:0000256" key="11">
    <source>
        <dbReference type="PROSITE-ProRule" id="PRU00703"/>
    </source>
</evidence>
<name>A0A5B8MMZ2_9CHLO</name>
<evidence type="ECO:0000256" key="5">
    <source>
        <dbReference type="ARBA" id="ARBA00022737"/>
    </source>
</evidence>
<feature type="transmembrane region" description="Helical" evidence="12">
    <location>
        <begin position="511"/>
        <end position="532"/>
    </location>
</feature>
<keyword evidence="5" id="KW-0677">Repeat</keyword>
<evidence type="ECO:0000256" key="10">
    <source>
        <dbReference type="ARBA" id="ARBA00023214"/>
    </source>
</evidence>
<keyword evidence="3 12" id="KW-0813">Transport</keyword>
<dbReference type="Gene3D" id="1.10.3080.10">
    <property type="entry name" value="Clc chloride channel"/>
    <property type="match status" value="1"/>
</dbReference>
<dbReference type="PANTHER" id="PTHR11689">
    <property type="entry name" value="CHLORIDE CHANNEL PROTEIN CLC FAMILY MEMBER"/>
    <property type="match status" value="1"/>
</dbReference>
<comment type="similarity">
    <text evidence="2 12">Belongs to the chloride channel (TC 2.A.49) family.</text>
</comment>
<dbReference type="InterPro" id="IPR046342">
    <property type="entry name" value="CBS_dom_sf"/>
</dbReference>
<dbReference type="Pfam" id="PF00654">
    <property type="entry name" value="Voltage_CLC"/>
    <property type="match status" value="1"/>
</dbReference>
<comment type="subcellular location">
    <subcellularLocation>
        <location evidence="1 12">Membrane</location>
        <topology evidence="1 12">Multi-pass membrane protein</topology>
    </subcellularLocation>
</comment>
<keyword evidence="10 12" id="KW-0868">Chloride</keyword>
<evidence type="ECO:0000259" key="14">
    <source>
        <dbReference type="PROSITE" id="PS51371"/>
    </source>
</evidence>
<accession>A0A5B8MMZ2</accession>
<evidence type="ECO:0000256" key="7">
    <source>
        <dbReference type="ARBA" id="ARBA00023065"/>
    </source>
</evidence>
<evidence type="ECO:0000256" key="4">
    <source>
        <dbReference type="ARBA" id="ARBA00022692"/>
    </source>
</evidence>
<dbReference type="EMBL" id="CP031039">
    <property type="protein sequence ID" value="QDZ21651.1"/>
    <property type="molecule type" value="Genomic_DNA"/>
</dbReference>
<evidence type="ECO:0000256" key="8">
    <source>
        <dbReference type="ARBA" id="ARBA00023122"/>
    </source>
</evidence>
<dbReference type="SMART" id="SM00116">
    <property type="entry name" value="CBS"/>
    <property type="match status" value="2"/>
</dbReference>
<keyword evidence="16" id="KW-1185">Reference proteome</keyword>
<evidence type="ECO:0000256" key="2">
    <source>
        <dbReference type="ARBA" id="ARBA00009476"/>
    </source>
</evidence>
<evidence type="ECO:0000256" key="12">
    <source>
        <dbReference type="RuleBase" id="RU361221"/>
    </source>
</evidence>
<feature type="transmembrane region" description="Helical" evidence="12">
    <location>
        <begin position="156"/>
        <end position="177"/>
    </location>
</feature>
<keyword evidence="9 12" id="KW-0472">Membrane</keyword>
<keyword evidence="8 11" id="KW-0129">CBS domain</keyword>